<evidence type="ECO:0000256" key="2">
    <source>
        <dbReference type="ARBA" id="ARBA00022722"/>
    </source>
</evidence>
<dbReference type="AlphaFoldDB" id="A0A6J4L100"/>
<dbReference type="Pfam" id="PF08340">
    <property type="entry name" value="YicC-like_C"/>
    <property type="match status" value="1"/>
</dbReference>
<feature type="domain" description="Endoribonuclease YicC-like C-terminal" evidence="7">
    <location>
        <begin position="171"/>
        <end position="291"/>
    </location>
</feature>
<dbReference type="Pfam" id="PF03755">
    <property type="entry name" value="YicC-like_N"/>
    <property type="match status" value="1"/>
</dbReference>
<gene>
    <name evidence="8" type="ORF">AVDCRST_MAG11-1984</name>
</gene>
<evidence type="ECO:0000256" key="5">
    <source>
        <dbReference type="ARBA" id="ARBA00035648"/>
    </source>
</evidence>
<organism evidence="8">
    <name type="scientific">uncultured Gemmatimonadaceae bacterium</name>
    <dbReference type="NCBI Taxonomy" id="246130"/>
    <lineage>
        <taxon>Bacteria</taxon>
        <taxon>Pseudomonadati</taxon>
        <taxon>Gemmatimonadota</taxon>
        <taxon>Gemmatimonadia</taxon>
        <taxon>Gemmatimonadales</taxon>
        <taxon>Gemmatimonadaceae</taxon>
        <taxon>environmental samples</taxon>
    </lineage>
</organism>
<name>A0A6J4L100_9BACT</name>
<protein>
    <submittedName>
        <fullName evidence="8">UPF0701 protein YloC</fullName>
    </submittedName>
</protein>
<reference evidence="8" key="1">
    <citation type="submission" date="2020-02" db="EMBL/GenBank/DDBJ databases">
        <authorList>
            <person name="Meier V. D."/>
        </authorList>
    </citation>
    <scope>NUCLEOTIDE SEQUENCE</scope>
    <source>
        <strain evidence="8">AVDCRST_MAG11</strain>
    </source>
</reference>
<evidence type="ECO:0000259" key="6">
    <source>
        <dbReference type="Pfam" id="PF03755"/>
    </source>
</evidence>
<dbReference type="GO" id="GO:0004521">
    <property type="term" value="F:RNA endonuclease activity"/>
    <property type="evidence" value="ECO:0007669"/>
    <property type="project" value="InterPro"/>
</dbReference>
<dbReference type="PANTHER" id="PTHR30636">
    <property type="entry name" value="UPF0701 PROTEIN YICC"/>
    <property type="match status" value="1"/>
</dbReference>
<dbReference type="EMBL" id="CADCTU010000469">
    <property type="protein sequence ID" value="CAA9320897.1"/>
    <property type="molecule type" value="Genomic_DNA"/>
</dbReference>
<evidence type="ECO:0000259" key="7">
    <source>
        <dbReference type="Pfam" id="PF08340"/>
    </source>
</evidence>
<evidence type="ECO:0000256" key="3">
    <source>
        <dbReference type="ARBA" id="ARBA00022759"/>
    </source>
</evidence>
<comment type="similarity">
    <text evidence="5">Belongs to the YicC/YloC family.</text>
</comment>
<dbReference type="GO" id="GO:0016787">
    <property type="term" value="F:hydrolase activity"/>
    <property type="evidence" value="ECO:0007669"/>
    <property type="project" value="UniProtKB-KW"/>
</dbReference>
<keyword evidence="3" id="KW-0255">Endonuclease</keyword>
<sequence length="291" mass="31531">MTGFGAAEGTVGSARVSVELRTVNHRFFNPSIKLPSALSRWEGDVREALRQRVARGHVTLAARIAREAAVASAIDEARFAEHVAQLRRLQQRYGLDADIDVGTVLRMPEVFVSAAAGEQPAESDGTAEELLRIVDAAAAALTAMRDEEGARLAEFLRARLAVTEGAMGRVAARAPERLVAQRDRLRASVRELLDGVALDEARVAQEIAILADRLDVSEEVERFGSHAAAFRDALAATSGEPVGKRLGFLLQEMVREANTTGSKANDAAILAEVVTIKEELERMREQVENVE</sequence>
<evidence type="ECO:0000256" key="4">
    <source>
        <dbReference type="ARBA" id="ARBA00022801"/>
    </source>
</evidence>
<feature type="domain" description="Endoribonuclease YicC-like N-terminal" evidence="6">
    <location>
        <begin position="1"/>
        <end position="153"/>
    </location>
</feature>
<dbReference type="InterPro" id="IPR013551">
    <property type="entry name" value="YicC-like_C"/>
</dbReference>
<evidence type="ECO:0000256" key="1">
    <source>
        <dbReference type="ARBA" id="ARBA00001968"/>
    </source>
</evidence>
<dbReference type="InterPro" id="IPR005229">
    <property type="entry name" value="YicC/YloC-like"/>
</dbReference>
<keyword evidence="4" id="KW-0378">Hydrolase</keyword>
<dbReference type="InterPro" id="IPR013527">
    <property type="entry name" value="YicC-like_N"/>
</dbReference>
<dbReference type="NCBIfam" id="TIGR00255">
    <property type="entry name" value="YicC/YloC family endoribonuclease"/>
    <property type="match status" value="1"/>
</dbReference>
<comment type="cofactor">
    <cofactor evidence="1">
        <name>a divalent metal cation</name>
        <dbReference type="ChEBI" id="CHEBI:60240"/>
    </cofactor>
</comment>
<proteinExistence type="inferred from homology"/>
<accession>A0A6J4L100</accession>
<keyword evidence="2" id="KW-0540">Nuclease</keyword>
<dbReference type="PANTHER" id="PTHR30636:SF3">
    <property type="entry name" value="UPF0701 PROTEIN YICC"/>
    <property type="match status" value="1"/>
</dbReference>
<evidence type="ECO:0000313" key="8">
    <source>
        <dbReference type="EMBL" id="CAA9320897.1"/>
    </source>
</evidence>